<dbReference type="Pfam" id="PF11871">
    <property type="entry name" value="DUF3391"/>
    <property type="match status" value="1"/>
</dbReference>
<dbReference type="InterPro" id="IPR052020">
    <property type="entry name" value="Cyclic_di-GMP/3'3'-cGAMP_PDE"/>
</dbReference>
<evidence type="ECO:0000313" key="4">
    <source>
        <dbReference type="Proteomes" id="UP000737171"/>
    </source>
</evidence>
<dbReference type="Proteomes" id="UP000737171">
    <property type="component" value="Unassembled WGS sequence"/>
</dbReference>
<dbReference type="PANTHER" id="PTHR45228">
    <property type="entry name" value="CYCLIC DI-GMP PHOSPHODIESTERASE TM_0186-RELATED"/>
    <property type="match status" value="1"/>
</dbReference>
<dbReference type="Gene3D" id="1.10.3210.10">
    <property type="entry name" value="Hypothetical protein af1432"/>
    <property type="match status" value="1"/>
</dbReference>
<sequence length="440" mass="47595">MSSTIDIDNLRVGMFIHLDLGWWAHPFALSSFMLSSQEQIATIRGLGLKRLRWSPEKSRQPEAPTTQFTTSTLGTGTPSELQAAEAVADAAASAAAEADAARRRAALAAQREADRLCAAQYAEAGQAWRIAAEQVLALPQGSRETTEALTRALLDKMMIEGELCIRVLAEAPGDRNAAHALNVAVISLLMGRVFGFGEAEMMDLGVGALMHDIGKLEIPERLRLPDGLFTAAENAQYREHVAHGITHGQRMGLTPGAMTVLAQHHEMADGSGFPGKLNTERMSAGARIVALVNRYDNLCNPAVASHALTPHEALSLIFAQAKSKFDATMLNAFIRMMGVYPPGSMVQLTDDRYATVISVNSSRPLKPRVLVCDAAVPVDEALLLNLEESTDLGIRRSLKPSQLPIAVQNYLSPRQRVVYFFEPALTNPTALPALREEIAA</sequence>
<dbReference type="Pfam" id="PF13487">
    <property type="entry name" value="HD_5"/>
    <property type="match status" value="1"/>
</dbReference>
<proteinExistence type="predicted"/>
<organism evidence="3 4">
    <name type="scientific">Pseudaquabacterium terrae</name>
    <dbReference type="NCBI Taxonomy" id="2732868"/>
    <lineage>
        <taxon>Bacteria</taxon>
        <taxon>Pseudomonadati</taxon>
        <taxon>Pseudomonadota</taxon>
        <taxon>Betaproteobacteria</taxon>
        <taxon>Burkholderiales</taxon>
        <taxon>Sphaerotilaceae</taxon>
        <taxon>Pseudaquabacterium</taxon>
    </lineage>
</organism>
<evidence type="ECO:0000256" key="1">
    <source>
        <dbReference type="SAM" id="MobiDB-lite"/>
    </source>
</evidence>
<accession>A0ABX2EDH1</accession>
<evidence type="ECO:0000259" key="2">
    <source>
        <dbReference type="PROSITE" id="PS51832"/>
    </source>
</evidence>
<name>A0ABX2EDH1_9BURK</name>
<dbReference type="InterPro" id="IPR003607">
    <property type="entry name" value="HD/PDEase_dom"/>
</dbReference>
<dbReference type="SMART" id="SM00471">
    <property type="entry name" value="HDc"/>
    <property type="match status" value="1"/>
</dbReference>
<comment type="caution">
    <text evidence="3">The sequence shown here is derived from an EMBL/GenBank/DDBJ whole genome shotgun (WGS) entry which is preliminary data.</text>
</comment>
<dbReference type="SUPFAM" id="SSF109604">
    <property type="entry name" value="HD-domain/PDEase-like"/>
    <property type="match status" value="1"/>
</dbReference>
<evidence type="ECO:0000313" key="3">
    <source>
        <dbReference type="EMBL" id="NRF66152.1"/>
    </source>
</evidence>
<feature type="compositionally biased region" description="Low complexity" evidence="1">
    <location>
        <begin position="64"/>
        <end position="76"/>
    </location>
</feature>
<dbReference type="PANTHER" id="PTHR45228:SF4">
    <property type="entry name" value="LIPOPROTEIN"/>
    <property type="match status" value="1"/>
</dbReference>
<dbReference type="PROSITE" id="PS51832">
    <property type="entry name" value="HD_GYP"/>
    <property type="match status" value="1"/>
</dbReference>
<keyword evidence="4" id="KW-1185">Reference proteome</keyword>
<reference evidence="3 4" key="1">
    <citation type="submission" date="2020-05" db="EMBL/GenBank/DDBJ databases">
        <title>Aquincola sp. isolate from soil.</title>
        <authorList>
            <person name="Han J."/>
            <person name="Kim D.-U."/>
        </authorList>
    </citation>
    <scope>NUCLEOTIDE SEQUENCE [LARGE SCALE GENOMIC DNA]</scope>
    <source>
        <strain evidence="3 4">S2</strain>
    </source>
</reference>
<dbReference type="InterPro" id="IPR037522">
    <property type="entry name" value="HD_GYP_dom"/>
</dbReference>
<feature type="domain" description="HD-GYP" evidence="2">
    <location>
        <begin position="154"/>
        <end position="349"/>
    </location>
</feature>
<feature type="region of interest" description="Disordered" evidence="1">
    <location>
        <begin position="54"/>
        <end position="76"/>
    </location>
</feature>
<dbReference type="InterPro" id="IPR021812">
    <property type="entry name" value="DUF3391"/>
</dbReference>
<gene>
    <name evidence="3" type="ORF">HLB44_04075</name>
</gene>
<dbReference type="RefSeq" id="WP_173120819.1">
    <property type="nucleotide sequence ID" value="NZ_JABRWJ010000001.1"/>
</dbReference>
<dbReference type="CDD" id="cd00077">
    <property type="entry name" value="HDc"/>
    <property type="match status" value="1"/>
</dbReference>
<dbReference type="EMBL" id="JABRWJ010000001">
    <property type="protein sequence ID" value="NRF66152.1"/>
    <property type="molecule type" value="Genomic_DNA"/>
</dbReference>
<protein>
    <submittedName>
        <fullName evidence="3">DUF3391 domain-containing protein</fullName>
    </submittedName>
</protein>